<dbReference type="Gene3D" id="2.60.40.740">
    <property type="match status" value="1"/>
</dbReference>
<dbReference type="PANTHER" id="PTHR30329">
    <property type="entry name" value="STATOR ELEMENT OF FLAGELLAR MOTOR COMPLEX"/>
    <property type="match status" value="1"/>
</dbReference>
<dbReference type="InterPro" id="IPR006665">
    <property type="entry name" value="OmpA-like"/>
</dbReference>
<gene>
    <name evidence="3" type="ORF">IPO85_19255</name>
</gene>
<evidence type="ECO:0000259" key="2">
    <source>
        <dbReference type="PROSITE" id="PS51123"/>
    </source>
</evidence>
<protein>
    <submittedName>
        <fullName evidence="3">OmpA family protein</fullName>
    </submittedName>
</protein>
<dbReference type="Pfam" id="PF13573">
    <property type="entry name" value="SprB"/>
    <property type="match status" value="1"/>
</dbReference>
<evidence type="ECO:0000313" key="3">
    <source>
        <dbReference type="EMBL" id="MBK9719611.1"/>
    </source>
</evidence>
<dbReference type="Gene3D" id="3.30.1330.60">
    <property type="entry name" value="OmpA-like domain"/>
    <property type="match status" value="1"/>
</dbReference>
<reference evidence="3 4" key="1">
    <citation type="submission" date="2020-10" db="EMBL/GenBank/DDBJ databases">
        <title>Connecting structure to function with the recovery of over 1000 high-quality activated sludge metagenome-assembled genomes encoding full-length rRNA genes using long-read sequencing.</title>
        <authorList>
            <person name="Singleton C.M."/>
            <person name="Petriglieri F."/>
            <person name="Kristensen J.M."/>
            <person name="Kirkegaard R.H."/>
            <person name="Michaelsen T.Y."/>
            <person name="Andersen M.H."/>
            <person name="Karst S.M."/>
            <person name="Dueholm M.S."/>
            <person name="Nielsen P.H."/>
            <person name="Albertsen M."/>
        </authorList>
    </citation>
    <scope>NUCLEOTIDE SEQUENCE [LARGE SCALE GENOMIC DNA]</scope>
    <source>
        <strain evidence="3">Ribe_18-Q3-R11-54_BAT3C.373</strain>
    </source>
</reference>
<dbReference type="InterPro" id="IPR050330">
    <property type="entry name" value="Bact_OuterMem_StrucFunc"/>
</dbReference>
<dbReference type="InterPro" id="IPR015943">
    <property type="entry name" value="WD40/YVTN_repeat-like_dom_sf"/>
</dbReference>
<accession>A0A9D7SCT0</accession>
<name>A0A9D7SCT0_9BACT</name>
<comment type="caution">
    <text evidence="3">The sequence shown here is derived from an EMBL/GenBank/DDBJ whole genome shotgun (WGS) entry which is preliminary data.</text>
</comment>
<organism evidence="3 4">
    <name type="scientific">Candidatus Defluviibacterium haderslevense</name>
    <dbReference type="NCBI Taxonomy" id="2981993"/>
    <lineage>
        <taxon>Bacteria</taxon>
        <taxon>Pseudomonadati</taxon>
        <taxon>Bacteroidota</taxon>
        <taxon>Saprospiria</taxon>
        <taxon>Saprospirales</taxon>
        <taxon>Saprospiraceae</taxon>
        <taxon>Candidatus Defluviibacterium</taxon>
    </lineage>
</organism>
<feature type="domain" description="OmpA-like" evidence="2">
    <location>
        <begin position="463"/>
        <end position="578"/>
    </location>
</feature>
<dbReference type="Pfam" id="PF00691">
    <property type="entry name" value="OmpA"/>
    <property type="match status" value="1"/>
</dbReference>
<dbReference type="Pfam" id="PF07494">
    <property type="entry name" value="Reg_prop"/>
    <property type="match status" value="1"/>
</dbReference>
<dbReference type="AlphaFoldDB" id="A0A9D7SCT0"/>
<dbReference type="PROSITE" id="PS51123">
    <property type="entry name" value="OMPA_2"/>
    <property type="match status" value="1"/>
</dbReference>
<dbReference type="PRINTS" id="PR01023">
    <property type="entry name" value="NAFLGMOTY"/>
</dbReference>
<evidence type="ECO:0000313" key="4">
    <source>
        <dbReference type="Proteomes" id="UP000808349"/>
    </source>
</evidence>
<proteinExistence type="predicted"/>
<sequence length="579" mass="65284">MNSLFAQEKKNAIVENYQKLDPREAVRAILIDKQNYKWLGTDKGLYRVISMDSEPELMISDSISSLAEDKSEMVWFGNRKQQLITEDQKQKIILSDKNLEITCMSYFKGDIWVGTNNGLFKVSDDQNKILNHYTTDNSKLKSNHINMLYPDKEGKLWVGTDNGVVIIDNKKWDQYEKDHKITGAIATKDGIWLLAEKKMWLIYKEEGRDRWQDAAVKRGLSKGPVRAIVADSKGQVYIASETLVQFDPINDKILQIDKDYGFVSAQTLSLACDKNDDLWVGTADRGLFRVDIIEGEAEELSVVVFSKGEIKCPGAKTAQITVITRGGKTPYSYLWNNPTMQGAKKDTIGAGNYTVTVVDAEGEEFTASVLIKEPEPIQISVIQKERVTEINRKDGKSKIEVTGGTFPYRIIWDNGKSGLSTTNLSAGKHIVKIYDQNQCFQQAEVYIEAPRAIPDLDRKKIVVGQTLRINELYFTSDSSDISSESYLVLDEIFNFLSTNKDIYVEIGGHTNGIPPHEYCDQLSAARAKNVAQYLYEKGIPLNQISHRGYGKRVPVASNETLSGRQKNQRVEIKITNISQ</sequence>
<dbReference type="GO" id="GO:0016020">
    <property type="term" value="C:membrane"/>
    <property type="evidence" value="ECO:0007669"/>
    <property type="project" value="UniProtKB-UniRule"/>
</dbReference>
<dbReference type="InterPro" id="IPR025667">
    <property type="entry name" value="SprB_repeat"/>
</dbReference>
<dbReference type="PANTHER" id="PTHR30329:SF21">
    <property type="entry name" value="LIPOPROTEIN YIAD-RELATED"/>
    <property type="match status" value="1"/>
</dbReference>
<dbReference type="CDD" id="cd07185">
    <property type="entry name" value="OmpA_C-like"/>
    <property type="match status" value="1"/>
</dbReference>
<dbReference type="Gene3D" id="2.130.10.10">
    <property type="entry name" value="YVTN repeat-like/Quinoprotein amine dehydrogenase"/>
    <property type="match status" value="1"/>
</dbReference>
<dbReference type="EMBL" id="JADKFW010000021">
    <property type="protein sequence ID" value="MBK9719611.1"/>
    <property type="molecule type" value="Genomic_DNA"/>
</dbReference>
<dbReference type="SUPFAM" id="SSF103088">
    <property type="entry name" value="OmpA-like"/>
    <property type="match status" value="1"/>
</dbReference>
<dbReference type="SUPFAM" id="SSF63829">
    <property type="entry name" value="Calcium-dependent phosphotriesterase"/>
    <property type="match status" value="1"/>
</dbReference>
<dbReference type="InterPro" id="IPR036737">
    <property type="entry name" value="OmpA-like_sf"/>
</dbReference>
<dbReference type="InterPro" id="IPR011110">
    <property type="entry name" value="Reg_prop"/>
</dbReference>
<evidence type="ECO:0000256" key="1">
    <source>
        <dbReference type="PROSITE-ProRule" id="PRU00473"/>
    </source>
</evidence>
<dbReference type="Proteomes" id="UP000808349">
    <property type="component" value="Unassembled WGS sequence"/>
</dbReference>
<keyword evidence="1" id="KW-0472">Membrane</keyword>